<proteinExistence type="predicted"/>
<name>A0AA35YE23_LACSI</name>
<protein>
    <submittedName>
        <fullName evidence="1">Uncharacterized protein</fullName>
    </submittedName>
</protein>
<gene>
    <name evidence="1" type="ORF">LSALG_LOCUS10904</name>
</gene>
<keyword evidence="2" id="KW-1185">Reference proteome</keyword>
<dbReference type="AlphaFoldDB" id="A0AA35YE23"/>
<evidence type="ECO:0000313" key="1">
    <source>
        <dbReference type="EMBL" id="CAI9270601.1"/>
    </source>
</evidence>
<sequence>MTAMHRLTGKQLEICRNAVEKSKHTTAEVKFEIIKRINWLENIRKFWWILIKFLKLDTDQNIYAANGSFYRYIQRKKSTEGQETPATPATPEISTGMVYEGADAMQTDGAPPLYTYIYSAIAAMAAVFL</sequence>
<dbReference type="Proteomes" id="UP001177003">
    <property type="component" value="Chromosome 2"/>
</dbReference>
<evidence type="ECO:0000313" key="2">
    <source>
        <dbReference type="Proteomes" id="UP001177003"/>
    </source>
</evidence>
<organism evidence="1 2">
    <name type="scientific">Lactuca saligna</name>
    <name type="common">Willowleaf lettuce</name>
    <dbReference type="NCBI Taxonomy" id="75948"/>
    <lineage>
        <taxon>Eukaryota</taxon>
        <taxon>Viridiplantae</taxon>
        <taxon>Streptophyta</taxon>
        <taxon>Embryophyta</taxon>
        <taxon>Tracheophyta</taxon>
        <taxon>Spermatophyta</taxon>
        <taxon>Magnoliopsida</taxon>
        <taxon>eudicotyledons</taxon>
        <taxon>Gunneridae</taxon>
        <taxon>Pentapetalae</taxon>
        <taxon>asterids</taxon>
        <taxon>campanulids</taxon>
        <taxon>Asterales</taxon>
        <taxon>Asteraceae</taxon>
        <taxon>Cichorioideae</taxon>
        <taxon>Cichorieae</taxon>
        <taxon>Lactucinae</taxon>
        <taxon>Lactuca</taxon>
    </lineage>
</organism>
<dbReference type="EMBL" id="OX465078">
    <property type="protein sequence ID" value="CAI9270601.1"/>
    <property type="molecule type" value="Genomic_DNA"/>
</dbReference>
<accession>A0AA35YE23</accession>
<reference evidence="1" key="1">
    <citation type="submission" date="2023-04" db="EMBL/GenBank/DDBJ databases">
        <authorList>
            <person name="Vijverberg K."/>
            <person name="Xiong W."/>
            <person name="Schranz E."/>
        </authorList>
    </citation>
    <scope>NUCLEOTIDE SEQUENCE</scope>
</reference>